<dbReference type="RefSeq" id="WP_394831272.1">
    <property type="nucleotide sequence ID" value="NZ_CP089929.1"/>
</dbReference>
<reference evidence="2" key="1">
    <citation type="submission" date="2021-12" db="EMBL/GenBank/DDBJ databases">
        <title>Discovery of the Pendulisporaceae a myxobacterial family with distinct sporulation behavior and unique specialized metabolism.</title>
        <authorList>
            <person name="Garcia R."/>
            <person name="Popoff A."/>
            <person name="Bader C.D."/>
            <person name="Loehr J."/>
            <person name="Walesch S."/>
            <person name="Walt C."/>
            <person name="Boldt J."/>
            <person name="Bunk B."/>
            <person name="Haeckl F.J.F.P.J."/>
            <person name="Gunesch A.P."/>
            <person name="Birkelbach J."/>
            <person name="Nuebel U."/>
            <person name="Pietschmann T."/>
            <person name="Bach T."/>
            <person name="Mueller R."/>
        </authorList>
    </citation>
    <scope>NUCLEOTIDE SEQUENCE</scope>
    <source>
        <strain evidence="2">MSr11367</strain>
    </source>
</reference>
<gene>
    <name evidence="2" type="ORF">LVJ94_32655</name>
</gene>
<dbReference type="SMART" id="SM00860">
    <property type="entry name" value="SMI1_KNR4"/>
    <property type="match status" value="1"/>
</dbReference>
<dbReference type="InterPro" id="IPR018958">
    <property type="entry name" value="Knr4/Smi1-like_dom"/>
</dbReference>
<evidence type="ECO:0000259" key="1">
    <source>
        <dbReference type="SMART" id="SM00860"/>
    </source>
</evidence>
<evidence type="ECO:0000313" key="3">
    <source>
        <dbReference type="Proteomes" id="UP001374803"/>
    </source>
</evidence>
<proteinExistence type="predicted"/>
<sequence>MSLERELVKELRYRVAVESAERARRWEVAIPGVALQSTIDAAERDLGFSIHPDLVELYTKVANGGFGPEYYLLGIGENGHPSDQKRTAEDEYHQFRNPDSESPSWFWPGRVLPIHHWGCAIYTCIDCDSEEGVLYRFDPNAVDDDWSIAWLVEGRTLDQWLRAWLDDEDLFECDQPFWTEARNRAVR</sequence>
<name>A0ABZ2KSI6_9BACT</name>
<feature type="domain" description="Knr4/Smi1-like" evidence="1">
    <location>
        <begin position="33"/>
        <end position="163"/>
    </location>
</feature>
<dbReference type="Pfam" id="PF09346">
    <property type="entry name" value="SMI1_KNR4"/>
    <property type="match status" value="1"/>
</dbReference>
<dbReference type="EMBL" id="CP089983">
    <property type="protein sequence ID" value="WXB01656.1"/>
    <property type="molecule type" value="Genomic_DNA"/>
</dbReference>
<organism evidence="2 3">
    <name type="scientific">Pendulispora rubella</name>
    <dbReference type="NCBI Taxonomy" id="2741070"/>
    <lineage>
        <taxon>Bacteria</taxon>
        <taxon>Pseudomonadati</taxon>
        <taxon>Myxococcota</taxon>
        <taxon>Myxococcia</taxon>
        <taxon>Myxococcales</taxon>
        <taxon>Sorangiineae</taxon>
        <taxon>Pendulisporaceae</taxon>
        <taxon>Pendulispora</taxon>
    </lineage>
</organism>
<dbReference type="Gene3D" id="3.40.1580.10">
    <property type="entry name" value="SMI1/KNR4-like"/>
    <property type="match status" value="1"/>
</dbReference>
<accession>A0ABZ2KSI6</accession>
<dbReference type="SUPFAM" id="SSF160631">
    <property type="entry name" value="SMI1/KNR4-like"/>
    <property type="match status" value="1"/>
</dbReference>
<evidence type="ECO:0000313" key="2">
    <source>
        <dbReference type="EMBL" id="WXB01656.1"/>
    </source>
</evidence>
<dbReference type="InterPro" id="IPR037883">
    <property type="entry name" value="Knr4/Smi1-like_sf"/>
</dbReference>
<protein>
    <submittedName>
        <fullName evidence="2">SMI1/KNR4 family protein</fullName>
    </submittedName>
</protein>
<dbReference type="Proteomes" id="UP001374803">
    <property type="component" value="Chromosome"/>
</dbReference>
<keyword evidence="3" id="KW-1185">Reference proteome</keyword>